<feature type="binding site" evidence="5">
    <location>
        <position position="146"/>
    </location>
    <ligand>
        <name>Mg(2+)</name>
        <dbReference type="ChEBI" id="CHEBI:18420"/>
    </ligand>
</feature>
<comment type="cofactor">
    <cofactor evidence="1">
        <name>Mg(2+)</name>
        <dbReference type="ChEBI" id="CHEBI:18420"/>
    </cofactor>
</comment>
<dbReference type="GO" id="GO:0000287">
    <property type="term" value="F:magnesium ion binding"/>
    <property type="evidence" value="ECO:0007669"/>
    <property type="project" value="TreeGrafter"/>
</dbReference>
<dbReference type="PIRSF" id="PIRSF015582">
    <property type="entry name" value="Cit_lyase_B"/>
    <property type="match status" value="1"/>
</dbReference>
<keyword evidence="8" id="KW-1185">Reference proteome</keyword>
<evidence type="ECO:0000256" key="2">
    <source>
        <dbReference type="ARBA" id="ARBA00022723"/>
    </source>
</evidence>
<dbReference type="InterPro" id="IPR040442">
    <property type="entry name" value="Pyrv_kinase-like_dom_sf"/>
</dbReference>
<feature type="binding site" evidence="4">
    <location>
        <position position="67"/>
    </location>
    <ligand>
        <name>substrate</name>
    </ligand>
</feature>
<organism evidence="7 8">
    <name type="scientific">Undibacterium jejuense</name>
    <dbReference type="NCBI Taxonomy" id="1344949"/>
    <lineage>
        <taxon>Bacteria</taxon>
        <taxon>Pseudomonadati</taxon>
        <taxon>Pseudomonadota</taxon>
        <taxon>Betaproteobacteria</taxon>
        <taxon>Burkholderiales</taxon>
        <taxon>Oxalobacteraceae</taxon>
        <taxon>Undibacterium</taxon>
    </lineage>
</organism>
<dbReference type="InterPro" id="IPR011206">
    <property type="entry name" value="Citrate_lyase_beta/mcl1/mcl2"/>
</dbReference>
<dbReference type="GO" id="GO:0006107">
    <property type="term" value="P:oxaloacetate metabolic process"/>
    <property type="evidence" value="ECO:0007669"/>
    <property type="project" value="TreeGrafter"/>
</dbReference>
<gene>
    <name evidence="7" type="ORF">H8K32_14520</name>
</gene>
<dbReference type="RefSeq" id="WP_186913254.1">
    <property type="nucleotide sequence ID" value="NZ_JACOFV010000013.1"/>
</dbReference>
<dbReference type="Proteomes" id="UP000634011">
    <property type="component" value="Unassembled WGS sequence"/>
</dbReference>
<dbReference type="Gene3D" id="3.20.20.60">
    <property type="entry name" value="Phosphoenolpyruvate-binding domains"/>
    <property type="match status" value="1"/>
</dbReference>
<feature type="binding site" evidence="5">
    <location>
        <position position="120"/>
    </location>
    <ligand>
        <name>Mg(2+)</name>
        <dbReference type="ChEBI" id="CHEBI:18420"/>
    </ligand>
</feature>
<dbReference type="AlphaFoldDB" id="A0A923HRE4"/>
<evidence type="ECO:0000313" key="7">
    <source>
        <dbReference type="EMBL" id="MBC3863318.1"/>
    </source>
</evidence>
<accession>A0A923HRE4</accession>
<name>A0A923HRE4_9BURK</name>
<dbReference type="PANTHER" id="PTHR32308:SF10">
    <property type="entry name" value="CITRATE LYASE SUBUNIT BETA"/>
    <property type="match status" value="1"/>
</dbReference>
<evidence type="ECO:0000256" key="1">
    <source>
        <dbReference type="ARBA" id="ARBA00001946"/>
    </source>
</evidence>
<keyword evidence="7" id="KW-0456">Lyase</keyword>
<dbReference type="PANTHER" id="PTHR32308">
    <property type="entry name" value="LYASE BETA SUBUNIT, PUTATIVE (AFU_ORTHOLOGUE AFUA_4G13030)-RELATED"/>
    <property type="match status" value="1"/>
</dbReference>
<dbReference type="InterPro" id="IPR005000">
    <property type="entry name" value="Aldolase/citrate-lyase_domain"/>
</dbReference>
<dbReference type="Pfam" id="PF03328">
    <property type="entry name" value="HpcH_HpaI"/>
    <property type="match status" value="1"/>
</dbReference>
<dbReference type="EMBL" id="JACOFV010000013">
    <property type="protein sequence ID" value="MBC3863318.1"/>
    <property type="molecule type" value="Genomic_DNA"/>
</dbReference>
<evidence type="ECO:0000256" key="5">
    <source>
        <dbReference type="PIRSR" id="PIRSR015582-2"/>
    </source>
</evidence>
<evidence type="ECO:0000256" key="3">
    <source>
        <dbReference type="ARBA" id="ARBA00022842"/>
    </source>
</evidence>
<reference evidence="7" key="1">
    <citation type="submission" date="2020-08" db="EMBL/GenBank/DDBJ databases">
        <title>Novel species isolated from subtropical streams in China.</title>
        <authorList>
            <person name="Lu H."/>
        </authorList>
    </citation>
    <scope>NUCLEOTIDE SEQUENCE</scope>
    <source>
        <strain evidence="7">KACC 12607</strain>
    </source>
</reference>
<feature type="binding site" evidence="4">
    <location>
        <position position="120"/>
    </location>
    <ligand>
        <name>substrate</name>
    </ligand>
</feature>
<dbReference type="SUPFAM" id="SSF51621">
    <property type="entry name" value="Phosphoenolpyruvate/pyruvate domain"/>
    <property type="match status" value="1"/>
</dbReference>
<dbReference type="InterPro" id="IPR015813">
    <property type="entry name" value="Pyrv/PenolPyrv_kinase-like_dom"/>
</dbReference>
<sequence length="269" mass="29624">MKEYPITYLFVPGNRPDRFDKALDSGADAIIVDLEDSVSLSDKSLARDAFANWFERRRDHSERILLRINDAQSFDFSTDRELVHASGVKGVMLPKAESYDQVESLVSVLPADGFAVPIIESAKGVLSCARIAMSSLVQRLAFGNLDYATDLHISADTSNLAYPCSVITIASRAAELLMPIAGVTPEIHDDVIISSDSSFAYRSGFGAKLCIHPRQIELVRQAFAPSNQELIWAQQVLALSETSAVAQLDGKMIDRPVLIRAQSILQYYK</sequence>
<evidence type="ECO:0000259" key="6">
    <source>
        <dbReference type="Pfam" id="PF03328"/>
    </source>
</evidence>
<proteinExistence type="predicted"/>
<evidence type="ECO:0000313" key="8">
    <source>
        <dbReference type="Proteomes" id="UP000634011"/>
    </source>
</evidence>
<protein>
    <submittedName>
        <fullName evidence="7">CoA ester lyase</fullName>
    </submittedName>
</protein>
<feature type="domain" description="HpcH/HpaI aldolase/citrate lyase" evidence="6">
    <location>
        <begin position="8"/>
        <end position="213"/>
    </location>
</feature>
<dbReference type="GO" id="GO:0016829">
    <property type="term" value="F:lyase activity"/>
    <property type="evidence" value="ECO:0007669"/>
    <property type="project" value="UniProtKB-KW"/>
</dbReference>
<keyword evidence="3 5" id="KW-0460">Magnesium</keyword>
<keyword evidence="2 5" id="KW-0479">Metal-binding</keyword>
<comment type="caution">
    <text evidence="7">The sequence shown here is derived from an EMBL/GenBank/DDBJ whole genome shotgun (WGS) entry which is preliminary data.</text>
</comment>
<evidence type="ECO:0000256" key="4">
    <source>
        <dbReference type="PIRSR" id="PIRSR015582-1"/>
    </source>
</evidence>